<evidence type="ECO:0000256" key="1">
    <source>
        <dbReference type="SAM" id="SignalP"/>
    </source>
</evidence>
<keyword evidence="1" id="KW-0732">Signal</keyword>
<protein>
    <recommendedName>
        <fullName evidence="4">Secreted protein</fullName>
    </recommendedName>
</protein>
<dbReference type="Proteomes" id="UP000822688">
    <property type="component" value="Chromosome 4"/>
</dbReference>
<comment type="caution">
    <text evidence="2">The sequence shown here is derived from an EMBL/GenBank/DDBJ whole genome shotgun (WGS) entry which is preliminary data.</text>
</comment>
<feature type="signal peptide" evidence="1">
    <location>
        <begin position="1"/>
        <end position="19"/>
    </location>
</feature>
<gene>
    <name evidence="2" type="ORF">KC19_4G043200</name>
</gene>
<evidence type="ECO:0000313" key="3">
    <source>
        <dbReference type="Proteomes" id="UP000822688"/>
    </source>
</evidence>
<name>A0A8T0I6G8_CERPU</name>
<accession>A0A8T0I6G8</accession>
<dbReference type="AlphaFoldDB" id="A0A8T0I6G8"/>
<keyword evidence="3" id="KW-1185">Reference proteome</keyword>
<sequence length="126" mass="14415">MRSIKLWKSIPFLRLLVSSYTPLGINHAVVPTEHLAIGREGHLPKCMNYQLNVRLYVWLNEPRLQLNYPRTNCCSKPVQNRPCPYIYELRKNVSTPEVARPAFLARNSAAKVELISTILNNAGKND</sequence>
<evidence type="ECO:0008006" key="4">
    <source>
        <dbReference type="Google" id="ProtNLM"/>
    </source>
</evidence>
<evidence type="ECO:0000313" key="2">
    <source>
        <dbReference type="EMBL" id="KAG0578697.1"/>
    </source>
</evidence>
<feature type="chain" id="PRO_5035931428" description="Secreted protein" evidence="1">
    <location>
        <begin position="20"/>
        <end position="126"/>
    </location>
</feature>
<reference evidence="2" key="1">
    <citation type="submission" date="2020-06" db="EMBL/GenBank/DDBJ databases">
        <title>WGS assembly of Ceratodon purpureus strain R40.</title>
        <authorList>
            <person name="Carey S.B."/>
            <person name="Jenkins J."/>
            <person name="Shu S."/>
            <person name="Lovell J.T."/>
            <person name="Sreedasyam A."/>
            <person name="Maumus F."/>
            <person name="Tiley G.P."/>
            <person name="Fernandez-Pozo N."/>
            <person name="Barry K."/>
            <person name="Chen C."/>
            <person name="Wang M."/>
            <person name="Lipzen A."/>
            <person name="Daum C."/>
            <person name="Saski C.A."/>
            <person name="Payton A.C."/>
            <person name="Mcbreen J.C."/>
            <person name="Conrad R.E."/>
            <person name="Kollar L.M."/>
            <person name="Olsson S."/>
            <person name="Huttunen S."/>
            <person name="Landis J.B."/>
            <person name="Wickett N.J."/>
            <person name="Johnson M.G."/>
            <person name="Rensing S.A."/>
            <person name="Grimwood J."/>
            <person name="Schmutz J."/>
            <person name="Mcdaniel S.F."/>
        </authorList>
    </citation>
    <scope>NUCLEOTIDE SEQUENCE</scope>
    <source>
        <strain evidence="2">R40</strain>
    </source>
</reference>
<organism evidence="2 3">
    <name type="scientific">Ceratodon purpureus</name>
    <name type="common">Fire moss</name>
    <name type="synonym">Dicranum purpureum</name>
    <dbReference type="NCBI Taxonomy" id="3225"/>
    <lineage>
        <taxon>Eukaryota</taxon>
        <taxon>Viridiplantae</taxon>
        <taxon>Streptophyta</taxon>
        <taxon>Embryophyta</taxon>
        <taxon>Bryophyta</taxon>
        <taxon>Bryophytina</taxon>
        <taxon>Bryopsida</taxon>
        <taxon>Dicranidae</taxon>
        <taxon>Pseudoditrichales</taxon>
        <taxon>Ditrichaceae</taxon>
        <taxon>Ceratodon</taxon>
    </lineage>
</organism>
<proteinExistence type="predicted"/>
<dbReference type="EMBL" id="CM026424">
    <property type="protein sequence ID" value="KAG0578697.1"/>
    <property type="molecule type" value="Genomic_DNA"/>
</dbReference>